<dbReference type="UniPathway" id="UPA00276">
    <property type="reaction ID" value="UER00406"/>
</dbReference>
<dbReference type="Pfam" id="PF06574">
    <property type="entry name" value="FAD_syn"/>
    <property type="match status" value="1"/>
</dbReference>
<dbReference type="Gene3D" id="2.40.30.30">
    <property type="entry name" value="Riboflavin kinase-like"/>
    <property type="match status" value="1"/>
</dbReference>
<accession>A0A8J3UQ81</accession>
<evidence type="ECO:0000256" key="3">
    <source>
        <dbReference type="ARBA" id="ARBA00005201"/>
    </source>
</evidence>
<dbReference type="RefSeq" id="WP_203978213.1">
    <property type="nucleotide sequence ID" value="NZ_BAAAKY010000005.1"/>
</dbReference>
<evidence type="ECO:0000256" key="2">
    <source>
        <dbReference type="ARBA" id="ARBA00004726"/>
    </source>
</evidence>
<comment type="pathway">
    <text evidence="3 15">Cofactor biosynthesis; FMN biosynthesis; FMN from riboflavin (ATP route): step 1/1.</text>
</comment>
<evidence type="ECO:0000256" key="4">
    <source>
        <dbReference type="ARBA" id="ARBA00022630"/>
    </source>
</evidence>
<dbReference type="NCBIfam" id="NF004160">
    <property type="entry name" value="PRK05627.1-3"/>
    <property type="match status" value="1"/>
</dbReference>
<proteinExistence type="inferred from homology"/>
<comment type="pathway">
    <text evidence="2 15">Cofactor biosynthesis; FAD biosynthesis; FAD from FMN: step 1/1.</text>
</comment>
<dbReference type="GO" id="GO:0005524">
    <property type="term" value="F:ATP binding"/>
    <property type="evidence" value="ECO:0007669"/>
    <property type="project" value="UniProtKB-UniRule"/>
</dbReference>
<dbReference type="GO" id="GO:0009398">
    <property type="term" value="P:FMN biosynthetic process"/>
    <property type="evidence" value="ECO:0007669"/>
    <property type="project" value="UniProtKB-UniRule"/>
</dbReference>
<dbReference type="InterPro" id="IPR015865">
    <property type="entry name" value="Riboflavin_kinase_bac/euk"/>
</dbReference>
<dbReference type="PANTHER" id="PTHR22749:SF6">
    <property type="entry name" value="RIBOFLAVIN KINASE"/>
    <property type="match status" value="1"/>
</dbReference>
<evidence type="ECO:0000256" key="13">
    <source>
        <dbReference type="ARBA" id="ARBA00047880"/>
    </source>
</evidence>
<dbReference type="PANTHER" id="PTHR22749">
    <property type="entry name" value="RIBOFLAVIN KINASE/FMN ADENYLYLTRANSFERASE"/>
    <property type="match status" value="1"/>
</dbReference>
<evidence type="ECO:0000313" key="18">
    <source>
        <dbReference type="Proteomes" id="UP000644610"/>
    </source>
</evidence>
<dbReference type="SMART" id="SM00904">
    <property type="entry name" value="Flavokinase"/>
    <property type="match status" value="1"/>
</dbReference>
<evidence type="ECO:0000256" key="1">
    <source>
        <dbReference type="ARBA" id="ARBA00002121"/>
    </source>
</evidence>
<evidence type="ECO:0000256" key="12">
    <source>
        <dbReference type="ARBA" id="ARBA00023268"/>
    </source>
</evidence>
<keyword evidence="5 15" id="KW-0288">FMN</keyword>
<name>A0A8J3UQ81_9ACTN</name>
<comment type="similarity">
    <text evidence="15">Belongs to the ribF family.</text>
</comment>
<dbReference type="Gene3D" id="3.40.50.620">
    <property type="entry name" value="HUPs"/>
    <property type="match status" value="1"/>
</dbReference>
<keyword evidence="12" id="KW-0511">Multifunctional enzyme</keyword>
<sequence length="322" mass="35045">MQGWHGLEDVPGDWGRSVVTIGVFDGVHHGHQHMVARAVDLARDLGVPAVAVTFDPHPDEVVRPGSHPPQLTTPHRRTQLLAALGVDAVCVLPFTLEFSRMSPDEFVQTALVDRLHAAGVVVGENFRFGHKASGDIETLRTLGEKYDYVTEGVPLVRDGEAISSTLIREMLAAGDVVGATAALGRPHRVEGVVVRGHQRGRALGFPTANVESPQHMAIPADGVYAGWLQCTQEPSPYEGQRWPAAISIGTNPTFDGVSRTVEAYALDRDDLDLYGAHVAVDFSERLRDTLRFDSIEDLIVQMRADVDEARRLTVGDDRTSRG</sequence>
<evidence type="ECO:0000256" key="14">
    <source>
        <dbReference type="ARBA" id="ARBA00049494"/>
    </source>
</evidence>
<evidence type="ECO:0000256" key="11">
    <source>
        <dbReference type="ARBA" id="ARBA00022840"/>
    </source>
</evidence>
<evidence type="ECO:0000256" key="7">
    <source>
        <dbReference type="ARBA" id="ARBA00022695"/>
    </source>
</evidence>
<keyword evidence="18" id="KW-1185">Reference proteome</keyword>
<dbReference type="FunFam" id="2.40.30.30:FF:000003">
    <property type="entry name" value="Riboflavin biosynthesis protein"/>
    <property type="match status" value="1"/>
</dbReference>
<dbReference type="EMBL" id="BOOQ01000035">
    <property type="protein sequence ID" value="GII48760.1"/>
    <property type="molecule type" value="Genomic_DNA"/>
</dbReference>
<evidence type="ECO:0000256" key="9">
    <source>
        <dbReference type="ARBA" id="ARBA00022777"/>
    </source>
</evidence>
<evidence type="ECO:0000256" key="10">
    <source>
        <dbReference type="ARBA" id="ARBA00022827"/>
    </source>
</evidence>
<dbReference type="InterPro" id="IPR023468">
    <property type="entry name" value="Riboflavin_kinase"/>
</dbReference>
<keyword evidence="4 15" id="KW-0285">Flavoprotein</keyword>
<dbReference type="NCBIfam" id="TIGR00083">
    <property type="entry name" value="ribF"/>
    <property type="match status" value="1"/>
</dbReference>
<keyword evidence="9 15" id="KW-0418">Kinase</keyword>
<keyword evidence="8 15" id="KW-0547">Nucleotide-binding</keyword>
<dbReference type="InterPro" id="IPR023465">
    <property type="entry name" value="Riboflavin_kinase_dom_sf"/>
</dbReference>
<comment type="caution">
    <text evidence="17">The sequence shown here is derived from an EMBL/GenBank/DDBJ whole genome shotgun (WGS) entry which is preliminary data.</text>
</comment>
<dbReference type="CDD" id="cd02064">
    <property type="entry name" value="FAD_synthetase_N"/>
    <property type="match status" value="1"/>
</dbReference>
<dbReference type="Pfam" id="PF01687">
    <property type="entry name" value="Flavokinase"/>
    <property type="match status" value="1"/>
</dbReference>
<dbReference type="EC" id="2.7.7.2" evidence="15"/>
<dbReference type="GO" id="GO:0009231">
    <property type="term" value="P:riboflavin biosynthetic process"/>
    <property type="evidence" value="ECO:0007669"/>
    <property type="project" value="InterPro"/>
</dbReference>
<dbReference type="InterPro" id="IPR014729">
    <property type="entry name" value="Rossmann-like_a/b/a_fold"/>
</dbReference>
<dbReference type="InterPro" id="IPR002606">
    <property type="entry name" value="Riboflavin_kinase_bac"/>
</dbReference>
<dbReference type="FunFam" id="3.40.50.620:FF:000021">
    <property type="entry name" value="Riboflavin biosynthesis protein"/>
    <property type="match status" value="1"/>
</dbReference>
<dbReference type="GO" id="GO:0008531">
    <property type="term" value="F:riboflavin kinase activity"/>
    <property type="evidence" value="ECO:0007669"/>
    <property type="project" value="UniProtKB-UniRule"/>
</dbReference>
<keyword evidence="11 15" id="KW-0067">ATP-binding</keyword>
<comment type="function">
    <text evidence="1">Catalyzes the phosphorylation of riboflavin to FMN followed by the adenylation of FMN to FAD.</text>
</comment>
<dbReference type="SUPFAM" id="SSF82114">
    <property type="entry name" value="Riboflavin kinase-like"/>
    <property type="match status" value="1"/>
</dbReference>
<reference evidence="17" key="1">
    <citation type="submission" date="2021-01" db="EMBL/GenBank/DDBJ databases">
        <title>Whole genome shotgun sequence of Planotetraspora silvatica NBRC 100141.</title>
        <authorList>
            <person name="Komaki H."/>
            <person name="Tamura T."/>
        </authorList>
    </citation>
    <scope>NUCLEOTIDE SEQUENCE</scope>
    <source>
        <strain evidence="17">NBRC 100141</strain>
    </source>
</reference>
<gene>
    <name evidence="17" type="ORF">Psi02_51840</name>
</gene>
<evidence type="ECO:0000313" key="17">
    <source>
        <dbReference type="EMBL" id="GII48760.1"/>
    </source>
</evidence>
<dbReference type="SUPFAM" id="SSF52374">
    <property type="entry name" value="Nucleotidylyl transferase"/>
    <property type="match status" value="1"/>
</dbReference>
<dbReference type="InterPro" id="IPR015864">
    <property type="entry name" value="FAD_synthase"/>
</dbReference>
<evidence type="ECO:0000256" key="15">
    <source>
        <dbReference type="PIRNR" id="PIRNR004491"/>
    </source>
</evidence>
<comment type="catalytic activity">
    <reaction evidence="13 15">
        <text>riboflavin + ATP = FMN + ADP + H(+)</text>
        <dbReference type="Rhea" id="RHEA:14357"/>
        <dbReference type="ChEBI" id="CHEBI:15378"/>
        <dbReference type="ChEBI" id="CHEBI:30616"/>
        <dbReference type="ChEBI" id="CHEBI:57986"/>
        <dbReference type="ChEBI" id="CHEBI:58210"/>
        <dbReference type="ChEBI" id="CHEBI:456216"/>
        <dbReference type="EC" id="2.7.1.26"/>
    </reaction>
</comment>
<organism evidence="17 18">
    <name type="scientific">Planotetraspora silvatica</name>
    <dbReference type="NCBI Taxonomy" id="234614"/>
    <lineage>
        <taxon>Bacteria</taxon>
        <taxon>Bacillati</taxon>
        <taxon>Actinomycetota</taxon>
        <taxon>Actinomycetes</taxon>
        <taxon>Streptosporangiales</taxon>
        <taxon>Streptosporangiaceae</taxon>
        <taxon>Planotetraspora</taxon>
    </lineage>
</organism>
<evidence type="ECO:0000259" key="16">
    <source>
        <dbReference type="SMART" id="SM00904"/>
    </source>
</evidence>
<dbReference type="PIRSF" id="PIRSF004491">
    <property type="entry name" value="FAD_Synth"/>
    <property type="match status" value="1"/>
</dbReference>
<evidence type="ECO:0000256" key="8">
    <source>
        <dbReference type="ARBA" id="ARBA00022741"/>
    </source>
</evidence>
<evidence type="ECO:0000256" key="5">
    <source>
        <dbReference type="ARBA" id="ARBA00022643"/>
    </source>
</evidence>
<comment type="catalytic activity">
    <reaction evidence="14 15">
        <text>FMN + ATP + H(+) = FAD + diphosphate</text>
        <dbReference type="Rhea" id="RHEA:17237"/>
        <dbReference type="ChEBI" id="CHEBI:15378"/>
        <dbReference type="ChEBI" id="CHEBI:30616"/>
        <dbReference type="ChEBI" id="CHEBI:33019"/>
        <dbReference type="ChEBI" id="CHEBI:57692"/>
        <dbReference type="ChEBI" id="CHEBI:58210"/>
        <dbReference type="EC" id="2.7.7.2"/>
    </reaction>
</comment>
<evidence type="ECO:0000256" key="6">
    <source>
        <dbReference type="ARBA" id="ARBA00022679"/>
    </source>
</evidence>
<dbReference type="EC" id="2.7.1.26" evidence="15"/>
<keyword evidence="6 15" id="KW-0808">Transferase</keyword>
<keyword evidence="10 15" id="KW-0274">FAD</keyword>
<dbReference type="Proteomes" id="UP000644610">
    <property type="component" value="Unassembled WGS sequence"/>
</dbReference>
<dbReference type="GO" id="GO:0006747">
    <property type="term" value="P:FAD biosynthetic process"/>
    <property type="evidence" value="ECO:0007669"/>
    <property type="project" value="UniProtKB-UniRule"/>
</dbReference>
<dbReference type="GO" id="GO:0003919">
    <property type="term" value="F:FMN adenylyltransferase activity"/>
    <property type="evidence" value="ECO:0007669"/>
    <property type="project" value="UniProtKB-UniRule"/>
</dbReference>
<keyword evidence="7 15" id="KW-0548">Nucleotidyltransferase</keyword>
<dbReference type="UniPathway" id="UPA00277">
    <property type="reaction ID" value="UER00407"/>
</dbReference>
<dbReference type="AlphaFoldDB" id="A0A8J3UQ81"/>
<feature type="domain" description="Riboflavin kinase" evidence="16">
    <location>
        <begin position="182"/>
        <end position="314"/>
    </location>
</feature>
<protein>
    <recommendedName>
        <fullName evidence="15">Riboflavin biosynthesis protein</fullName>
    </recommendedName>
    <domain>
        <recommendedName>
            <fullName evidence="15">Riboflavin kinase</fullName>
            <ecNumber evidence="15">2.7.1.26</ecNumber>
        </recommendedName>
        <alternativeName>
            <fullName evidence="15">Flavokinase</fullName>
        </alternativeName>
    </domain>
    <domain>
        <recommendedName>
            <fullName evidence="15">FMN adenylyltransferase</fullName>
            <ecNumber evidence="15">2.7.7.2</ecNumber>
        </recommendedName>
        <alternativeName>
            <fullName evidence="15">FAD pyrophosphorylase</fullName>
        </alternativeName>
        <alternativeName>
            <fullName evidence="15">FAD synthase</fullName>
        </alternativeName>
    </domain>
</protein>